<reference evidence="3" key="4">
    <citation type="journal article" date="2008" name="Nucleic Acids Res.">
        <title>The rice annotation project database (RAP-DB): 2008 update.</title>
        <authorList>
            <consortium name="The rice annotation project (RAP)"/>
        </authorList>
    </citation>
    <scope>GENOME REANNOTATION</scope>
    <source>
        <strain evidence="3">cv. Nipponbare</strain>
    </source>
</reference>
<evidence type="ECO:0000313" key="3">
    <source>
        <dbReference type="Proteomes" id="UP000000763"/>
    </source>
</evidence>
<dbReference type="EMBL" id="AC124213">
    <property type="protein sequence ID" value="AAM74465.1"/>
    <property type="molecule type" value="Genomic_DNA"/>
</dbReference>
<organism evidence="1 3">
    <name type="scientific">Oryza sativa subsp. japonica</name>
    <name type="common">Rice</name>
    <dbReference type="NCBI Taxonomy" id="39947"/>
    <lineage>
        <taxon>Eukaryota</taxon>
        <taxon>Viridiplantae</taxon>
        <taxon>Streptophyta</taxon>
        <taxon>Embryophyta</taxon>
        <taxon>Tracheophyta</taxon>
        <taxon>Spermatophyta</taxon>
        <taxon>Magnoliopsida</taxon>
        <taxon>Liliopsida</taxon>
        <taxon>Poales</taxon>
        <taxon>Poaceae</taxon>
        <taxon>BOP clade</taxon>
        <taxon>Oryzoideae</taxon>
        <taxon>Oryzeae</taxon>
        <taxon>Oryzinae</taxon>
        <taxon>Oryza</taxon>
        <taxon>Oryza sativa</taxon>
    </lineage>
</organism>
<evidence type="ECO:0000313" key="1">
    <source>
        <dbReference type="EMBL" id="AAL77152.1"/>
    </source>
</evidence>
<dbReference type="Proteomes" id="UP000000763">
    <property type="component" value="Chromosome 10"/>
</dbReference>
<gene>
    <name evidence="1" type="primary">OSJNBb0091O09.3</name>
    <name evidence="2" type="synonym">OSJNAa0019N10.23</name>
</gene>
<dbReference type="AlphaFoldDB" id="A0A5S6R9T5"/>
<sequence>MAQNTLREFVAHSVDNEPIGPQVKLGDGDFDLKTSDHLDAAAGGAFFYETVRGAVDLIEKMVSNMGWSEEQLQTRQRDMHNVKETEMLAAKLDLLMKRLDDQEKNMPQGTVKALDSHITCGVCSNADHSGTSVVDNGWYGRIFRCQDGGTDLSATF</sequence>
<reference evidence="3" key="3">
    <citation type="journal article" date="2005" name="Nature">
        <title>The map-based sequence of the rice genome.</title>
        <authorList>
            <consortium name="International rice genome sequencing project (IRGSP)"/>
            <person name="Matsumoto T."/>
            <person name="Wu J."/>
            <person name="Kanamori H."/>
            <person name="Katayose Y."/>
            <person name="Fujisawa M."/>
            <person name="Namiki N."/>
            <person name="Mizuno H."/>
            <person name="Yamamoto K."/>
            <person name="Antonio B.A."/>
            <person name="Baba T."/>
            <person name="Sakata K."/>
            <person name="Nagamura Y."/>
            <person name="Aoki H."/>
            <person name="Arikawa K."/>
            <person name="Arita K."/>
            <person name="Bito T."/>
            <person name="Chiden Y."/>
            <person name="Fujitsuka N."/>
            <person name="Fukunaka R."/>
            <person name="Hamada M."/>
            <person name="Harada C."/>
            <person name="Hayashi A."/>
            <person name="Hijishita S."/>
            <person name="Honda M."/>
            <person name="Hosokawa S."/>
            <person name="Ichikawa Y."/>
            <person name="Idonuma A."/>
            <person name="Iijima M."/>
            <person name="Ikeda M."/>
            <person name="Ikeno M."/>
            <person name="Ito K."/>
            <person name="Ito S."/>
            <person name="Ito T."/>
            <person name="Ito Y."/>
            <person name="Ito Y."/>
            <person name="Iwabuchi A."/>
            <person name="Kamiya K."/>
            <person name="Karasawa W."/>
            <person name="Kurita K."/>
            <person name="Katagiri S."/>
            <person name="Kikuta A."/>
            <person name="Kobayashi H."/>
            <person name="Kobayashi N."/>
            <person name="Machita K."/>
            <person name="Maehara T."/>
            <person name="Masukawa M."/>
            <person name="Mizubayashi T."/>
            <person name="Mukai Y."/>
            <person name="Nagasaki H."/>
            <person name="Nagata Y."/>
            <person name="Naito S."/>
            <person name="Nakashima M."/>
            <person name="Nakama Y."/>
            <person name="Nakamichi Y."/>
            <person name="Nakamura M."/>
            <person name="Meguro A."/>
            <person name="Negishi M."/>
            <person name="Ohta I."/>
            <person name="Ohta T."/>
            <person name="Okamoto M."/>
            <person name="Ono N."/>
            <person name="Saji S."/>
            <person name="Sakaguchi M."/>
            <person name="Sakai K."/>
            <person name="Shibata M."/>
            <person name="Shimokawa T."/>
            <person name="Song J."/>
            <person name="Takazaki Y."/>
            <person name="Terasawa K."/>
            <person name="Tsugane M."/>
            <person name="Tsuji K."/>
            <person name="Ueda S."/>
            <person name="Waki K."/>
            <person name="Yamagata H."/>
            <person name="Yamamoto M."/>
            <person name="Yamamoto S."/>
            <person name="Yamane H."/>
            <person name="Yoshiki S."/>
            <person name="Yoshihara R."/>
            <person name="Yukawa K."/>
            <person name="Zhong H."/>
            <person name="Yano M."/>
            <person name="Yuan Q."/>
            <person name="Ouyang S."/>
            <person name="Liu J."/>
            <person name="Jones K.M."/>
            <person name="Gansberger K."/>
            <person name="Moffat K."/>
            <person name="Hill J."/>
            <person name="Bera J."/>
            <person name="Fadrosh D."/>
            <person name="Jin S."/>
            <person name="Johri S."/>
            <person name="Kim M."/>
            <person name="Overton L."/>
            <person name="Reardon M."/>
            <person name="Tsitrin T."/>
            <person name="Vuong H."/>
            <person name="Weaver B."/>
            <person name="Ciecko A."/>
            <person name="Tallon L."/>
            <person name="Jackson J."/>
            <person name="Pai G."/>
            <person name="Aken S.V."/>
            <person name="Utterback T."/>
            <person name="Reidmuller S."/>
            <person name="Feldblyum T."/>
            <person name="Hsiao J."/>
            <person name="Zismann V."/>
            <person name="Iobst S."/>
            <person name="de Vazeille A.R."/>
            <person name="Buell C.R."/>
            <person name="Ying K."/>
            <person name="Li Y."/>
            <person name="Lu T."/>
            <person name="Huang Y."/>
            <person name="Zhao Q."/>
            <person name="Feng Q."/>
            <person name="Zhang L."/>
            <person name="Zhu J."/>
            <person name="Weng Q."/>
            <person name="Mu J."/>
            <person name="Lu Y."/>
            <person name="Fan D."/>
            <person name="Liu Y."/>
            <person name="Guan J."/>
            <person name="Zhang Y."/>
            <person name="Yu S."/>
            <person name="Liu X."/>
            <person name="Zhang Y."/>
            <person name="Hong G."/>
            <person name="Han B."/>
            <person name="Choisne N."/>
            <person name="Demange N."/>
            <person name="Orjeda G."/>
            <person name="Samain S."/>
            <person name="Cattolico L."/>
            <person name="Pelletier E."/>
            <person name="Couloux A."/>
            <person name="Segurens B."/>
            <person name="Wincker P."/>
            <person name="D'Hont A."/>
            <person name="Scarpelli C."/>
            <person name="Weissenbach J."/>
            <person name="Salanoubat M."/>
            <person name="Quetier F."/>
            <person name="Yu Y."/>
            <person name="Kim H.R."/>
            <person name="Rambo T."/>
            <person name="Currie J."/>
            <person name="Collura K."/>
            <person name="Luo M."/>
            <person name="Yang T."/>
            <person name="Ammiraju J.S.S."/>
            <person name="Engler F."/>
            <person name="Soderlund C."/>
            <person name="Wing R.A."/>
            <person name="Palmer L.E."/>
            <person name="de la Bastide M."/>
            <person name="Spiegel L."/>
            <person name="Nascimento L."/>
            <person name="Zutavern T."/>
            <person name="O'Shaughnessy A."/>
            <person name="Dike S."/>
            <person name="Dedhia N."/>
            <person name="Preston R."/>
            <person name="Balija V."/>
            <person name="McCombie W.R."/>
            <person name="Chow T."/>
            <person name="Chen H."/>
            <person name="Chung M."/>
            <person name="Chen C."/>
            <person name="Shaw J."/>
            <person name="Wu H."/>
            <person name="Hsiao K."/>
            <person name="Chao Y."/>
            <person name="Chu M."/>
            <person name="Cheng C."/>
            <person name="Hour A."/>
            <person name="Lee P."/>
            <person name="Lin S."/>
            <person name="Lin Y."/>
            <person name="Liou J."/>
            <person name="Liu S."/>
            <person name="Hsing Y."/>
            <person name="Raghuvanshi S."/>
            <person name="Mohanty A."/>
            <person name="Bharti A.K."/>
            <person name="Gaur A."/>
            <person name="Gupta V."/>
            <person name="Kumar D."/>
            <person name="Ravi V."/>
            <person name="Vij S."/>
            <person name="Kapur A."/>
            <person name="Khurana P."/>
            <person name="Khurana P."/>
            <person name="Khurana J.P."/>
            <person name="Tyagi A.K."/>
            <person name="Gaikwad K."/>
            <person name="Singh A."/>
            <person name="Dalal V."/>
            <person name="Srivastava S."/>
            <person name="Dixit A."/>
            <person name="Pal A.K."/>
            <person name="Ghazi I.A."/>
            <person name="Yadav M."/>
            <person name="Pandit A."/>
            <person name="Bhargava A."/>
            <person name="Sureshbabu K."/>
            <person name="Batra K."/>
            <person name="Sharma T.R."/>
            <person name="Mohapatra T."/>
            <person name="Singh N.K."/>
            <person name="Messing J."/>
            <person name="Nelson A.B."/>
            <person name="Fuks G."/>
            <person name="Kavchok S."/>
            <person name="Keizer G."/>
            <person name="Linton E."/>
            <person name="Llaca V."/>
            <person name="Song R."/>
            <person name="Tanyolac B."/>
            <person name="Young S."/>
            <person name="Ho-Il K."/>
            <person name="Hahn J.H."/>
            <person name="Sangsakoo G."/>
            <person name="Vanavichit A."/>
            <person name="de Mattos Luiz.A.T."/>
            <person name="Zimmer P.D."/>
            <person name="Malone G."/>
            <person name="Dellagostin O."/>
            <person name="de Oliveira A.C."/>
            <person name="Bevan M."/>
            <person name="Bancroft I."/>
            <person name="Minx P."/>
            <person name="Cordum H."/>
            <person name="Wilson R."/>
            <person name="Cheng Z."/>
            <person name="Jin W."/>
            <person name="Jiang J."/>
            <person name="Leong S.A."/>
            <person name="Iwama H."/>
            <person name="Gojobori T."/>
            <person name="Itoh T."/>
            <person name="Niimura Y."/>
            <person name="Fujii Y."/>
            <person name="Habara T."/>
            <person name="Sakai H."/>
            <person name="Sato Y."/>
            <person name="Wilson G."/>
            <person name="Kumar K."/>
            <person name="McCouch S."/>
            <person name="Juretic N."/>
            <person name="Hoen D."/>
            <person name="Wright S."/>
            <person name="Bruskiewich R."/>
            <person name="Bureau T."/>
            <person name="Miyao A."/>
            <person name="Hirochika H."/>
            <person name="Nishikawa T."/>
            <person name="Kadowaki K."/>
            <person name="Sugiura M."/>
            <person name="Burr B."/>
            <person name="Sasaki T."/>
        </authorList>
    </citation>
    <scope>NUCLEOTIDE SEQUENCE [LARGE SCALE GENOMIC DNA]</scope>
    <source>
        <strain evidence="3">cv. Nipponbare</strain>
    </source>
</reference>
<accession>A0A5S6R9T5</accession>
<name>A0A5S6R9T5_ORYSJ</name>
<reference evidence="2" key="2">
    <citation type="submission" date="2002-07" db="EMBL/GenBank/DDBJ databases">
        <title>Genomic sequence for Oryza sativa, Nipponbare strain, clone OSJNAa0019N10, from chromosome 10, complete sequence.</title>
        <authorList>
            <person name="McCombie W.R."/>
            <person name="de la Bastide M."/>
            <person name="Spiegel L."/>
            <person name="Preston R."/>
            <person name="Ferraro K."/>
            <person name="Kuit K."/>
            <person name="Nascimento L."/>
            <person name="Zutavern T."/>
            <person name="Balija V."/>
            <person name="Bell M."/>
            <person name="Baker J."/>
            <person name="Miller B."/>
            <person name="Katzenberger F."/>
            <person name="Muller S."/>
            <person name="King L."/>
            <person name="Sullivan P."/>
            <person name="Yang C."/>
            <person name="Dike S."/>
            <person name="O'Shaughnessy A."/>
            <person name="Palmer L."/>
            <person name="Dedhia N."/>
        </authorList>
    </citation>
    <scope>NUCLEOTIDE SEQUENCE</scope>
</reference>
<evidence type="ECO:0000313" key="2">
    <source>
        <dbReference type="EMBL" id="AAM74465.1"/>
    </source>
</evidence>
<protein>
    <submittedName>
        <fullName evidence="1">Uncharacterized protein</fullName>
    </submittedName>
</protein>
<proteinExistence type="predicted"/>
<dbReference type="EMBL" id="AC091732">
    <property type="protein sequence ID" value="AAL77152.1"/>
    <property type="molecule type" value="Genomic_DNA"/>
</dbReference>
<reference evidence="1" key="1">
    <citation type="submission" date="2002-02" db="EMBL/GenBank/DDBJ databases">
        <title>Rice Genomic Sequence.</title>
        <authorList>
            <person name="Wing R.A."/>
            <person name="Yu Y."/>
            <person name="Soderlund C."/>
            <person name="Chen M."/>
            <person name="Kim H.-R."/>
            <person name="Rambo T."/>
            <person name="Saski C."/>
            <person name="Henry D."/>
            <person name="Oates R."/>
            <person name="Simmons J."/>
        </authorList>
    </citation>
    <scope>NUCLEOTIDE SEQUENCE</scope>
</reference>